<feature type="region of interest" description="Disordered" evidence="2">
    <location>
        <begin position="494"/>
        <end position="536"/>
    </location>
</feature>
<feature type="coiled-coil region" evidence="1">
    <location>
        <begin position="43"/>
        <end position="100"/>
    </location>
</feature>
<organism evidence="5 6">
    <name type="scientific">Chitinophaga silvisoli</name>
    <dbReference type="NCBI Taxonomy" id="2291814"/>
    <lineage>
        <taxon>Bacteria</taxon>
        <taxon>Pseudomonadati</taxon>
        <taxon>Bacteroidota</taxon>
        <taxon>Chitinophagia</taxon>
        <taxon>Chitinophagales</taxon>
        <taxon>Chitinophagaceae</taxon>
        <taxon>Chitinophaga</taxon>
    </lineage>
</organism>
<keyword evidence="3" id="KW-1133">Transmembrane helix</keyword>
<protein>
    <recommendedName>
        <fullName evidence="4">Tape measure protein N-terminal domain-containing protein</fullName>
    </recommendedName>
</protein>
<sequence length="618" mass="65298">MADLTITTDTYKDLLKAADAAFGKIGNWMKSTINDNNIFVASNRKLTASLDEIEDRLKRVEALRNKTKSIQTITRLDNIKIRYEERKKDIQDQSDTANRKGWGEAGKKVLDKGVDKMLEGAPALLQMGMAAQTAQVSFQRLTGSSTAAAAIIKDLHQMAATSLFDNDKLQENATSLLESGVAAEKLMPVLSMLGDASGGNQTKMDSLTKAFGDLQQEGHLTSESLKAMNDAGFKPLEIMAANSGQTMEQLQASMAAGGISTESVVAALQAATSRGGEFFGVMREQSETAAGQWHGLKEKMSEAGATIGNALMPTVSNFLENTLKPLVGWLSAAAEWISRNAETVGFLTTVVGAAILGYKAWTIAAELLGGAVAGSGVGLAVTIIAALIGVVIYAWNTFGWFRGAILGAWEILKGFAGMIWDIAIAPIKSLISGIGNLGQAVMYLFKGDWSKAWESGKEAIKDLSGYNTAKTLIGDMKEMGGKAADAFHAEVNKKQTESKGPAMTTPPVPGGASGSWSIRPGAGKFAGGGASGSWNPNPVFTGSGASGSWTPDATRRKMSMDNAKDTATGITNGGARTVNITMQKLFDTINITTNTVSEGISNMEQQVTDALLHILKTA</sequence>
<evidence type="ECO:0000313" key="6">
    <source>
        <dbReference type="Proteomes" id="UP000261174"/>
    </source>
</evidence>
<feature type="domain" description="Tape measure protein N-terminal" evidence="4">
    <location>
        <begin position="124"/>
        <end position="304"/>
    </location>
</feature>
<keyword evidence="1" id="KW-0175">Coiled coil</keyword>
<accession>A0A3E1NWH0</accession>
<feature type="transmembrane region" description="Helical" evidence="3">
    <location>
        <begin position="367"/>
        <end position="395"/>
    </location>
</feature>
<reference evidence="5 6" key="1">
    <citation type="submission" date="2018-08" db="EMBL/GenBank/DDBJ databases">
        <title>Chitinophaga sp. K20C18050901, a novel bacterium isolated from forest soil.</title>
        <authorList>
            <person name="Wang C."/>
        </authorList>
    </citation>
    <scope>NUCLEOTIDE SEQUENCE [LARGE SCALE GENOMIC DNA]</scope>
    <source>
        <strain evidence="5 6">K20C18050901</strain>
    </source>
</reference>
<feature type="transmembrane region" description="Helical" evidence="3">
    <location>
        <begin position="344"/>
        <end position="361"/>
    </location>
</feature>
<dbReference type="OrthoDB" id="1219342at2"/>
<keyword evidence="3" id="KW-0472">Membrane</keyword>
<comment type="caution">
    <text evidence="5">The sequence shown here is derived from an EMBL/GenBank/DDBJ whole genome shotgun (WGS) entry which is preliminary data.</text>
</comment>
<gene>
    <name evidence="5" type="ORF">DXN04_26155</name>
</gene>
<proteinExistence type="predicted"/>
<evidence type="ECO:0000256" key="3">
    <source>
        <dbReference type="SAM" id="Phobius"/>
    </source>
</evidence>
<dbReference type="Proteomes" id="UP000261174">
    <property type="component" value="Unassembled WGS sequence"/>
</dbReference>
<dbReference type="EMBL" id="QTJV01000010">
    <property type="protein sequence ID" value="RFM32260.1"/>
    <property type="molecule type" value="Genomic_DNA"/>
</dbReference>
<evidence type="ECO:0000259" key="4">
    <source>
        <dbReference type="Pfam" id="PF20155"/>
    </source>
</evidence>
<keyword evidence="3" id="KW-0812">Transmembrane</keyword>
<name>A0A3E1NWH0_9BACT</name>
<dbReference type="AlphaFoldDB" id="A0A3E1NWH0"/>
<evidence type="ECO:0000256" key="2">
    <source>
        <dbReference type="SAM" id="MobiDB-lite"/>
    </source>
</evidence>
<keyword evidence="6" id="KW-1185">Reference proteome</keyword>
<dbReference type="InterPro" id="IPR013491">
    <property type="entry name" value="Tape_meas_N"/>
</dbReference>
<dbReference type="Pfam" id="PF20155">
    <property type="entry name" value="TMP_3"/>
    <property type="match status" value="1"/>
</dbReference>
<evidence type="ECO:0000256" key="1">
    <source>
        <dbReference type="SAM" id="Coils"/>
    </source>
</evidence>
<evidence type="ECO:0000313" key="5">
    <source>
        <dbReference type="EMBL" id="RFM32260.1"/>
    </source>
</evidence>
<dbReference type="RefSeq" id="WP_116856346.1">
    <property type="nucleotide sequence ID" value="NZ_QTJV01000010.1"/>
</dbReference>